<dbReference type="GO" id="GO:0005829">
    <property type="term" value="C:cytosol"/>
    <property type="evidence" value="ECO:0007669"/>
    <property type="project" value="TreeGrafter"/>
</dbReference>
<evidence type="ECO:0000256" key="3">
    <source>
        <dbReference type="ARBA" id="ARBA00022679"/>
    </source>
</evidence>
<dbReference type="InterPro" id="IPR003682">
    <property type="entry name" value="rRNA_ssu_MeTfrase_G"/>
</dbReference>
<evidence type="ECO:0000313" key="4">
    <source>
        <dbReference type="EMBL" id="CAB4636516.1"/>
    </source>
</evidence>
<dbReference type="NCBIfam" id="TIGR00138">
    <property type="entry name" value="rsmG_gidB"/>
    <property type="match status" value="1"/>
</dbReference>
<proteinExistence type="inferred from homology"/>
<keyword evidence="1" id="KW-0963">Cytoplasm</keyword>
<dbReference type="InterPro" id="IPR029063">
    <property type="entry name" value="SAM-dependent_MTases_sf"/>
</dbReference>
<evidence type="ECO:0000256" key="2">
    <source>
        <dbReference type="ARBA" id="ARBA00022552"/>
    </source>
</evidence>
<dbReference type="Pfam" id="PF02527">
    <property type="entry name" value="GidB"/>
    <property type="match status" value="1"/>
</dbReference>
<dbReference type="SUPFAM" id="SSF53335">
    <property type="entry name" value="S-adenosyl-L-methionine-dependent methyltransferases"/>
    <property type="match status" value="1"/>
</dbReference>
<name>A0A6J6JI29_9ZZZZ</name>
<dbReference type="PIRSF" id="PIRSF003078">
    <property type="entry name" value="GidB"/>
    <property type="match status" value="1"/>
</dbReference>
<protein>
    <submittedName>
        <fullName evidence="4">Unannotated protein</fullName>
    </submittedName>
</protein>
<keyword evidence="2" id="KW-0698">rRNA processing</keyword>
<dbReference type="Gene3D" id="3.40.50.150">
    <property type="entry name" value="Vaccinia Virus protein VP39"/>
    <property type="match status" value="1"/>
</dbReference>
<sequence length="213" mass="22870">MKHSAVEPEPESAPTLCGEALPALRSFAADIALYGEELGLVGPRELDRLWTRHILNSALLARLIGAGTLADVGSGAGFPGLVVAIMRPDVSCILIEPLGRRATWLEDESKRLGLGNVTVLNQRAEDTVGQAQFDYVTARAVSALKTLIPLVVPLVRPGGELVLMKGERVDQEIRDAASVLVSNGLQEPRVQITGPEYGTEETRVFRARVAEKA</sequence>
<dbReference type="PANTHER" id="PTHR31760:SF0">
    <property type="entry name" value="S-ADENOSYL-L-METHIONINE-DEPENDENT METHYLTRANSFERASES SUPERFAMILY PROTEIN"/>
    <property type="match status" value="1"/>
</dbReference>
<dbReference type="EMBL" id="CAEZVY010000013">
    <property type="protein sequence ID" value="CAB4636516.1"/>
    <property type="molecule type" value="Genomic_DNA"/>
</dbReference>
<gene>
    <name evidence="4" type="ORF">UFOPK2158_00219</name>
</gene>
<reference evidence="4" key="1">
    <citation type="submission" date="2020-05" db="EMBL/GenBank/DDBJ databases">
        <authorList>
            <person name="Chiriac C."/>
            <person name="Salcher M."/>
            <person name="Ghai R."/>
            <person name="Kavagutti S V."/>
        </authorList>
    </citation>
    <scope>NUCLEOTIDE SEQUENCE</scope>
</reference>
<dbReference type="PANTHER" id="PTHR31760">
    <property type="entry name" value="S-ADENOSYL-L-METHIONINE-DEPENDENT METHYLTRANSFERASES SUPERFAMILY PROTEIN"/>
    <property type="match status" value="1"/>
</dbReference>
<keyword evidence="3" id="KW-0808">Transferase</keyword>
<dbReference type="GO" id="GO:0070043">
    <property type="term" value="F:rRNA (guanine-N7-)-methyltransferase activity"/>
    <property type="evidence" value="ECO:0007669"/>
    <property type="project" value="TreeGrafter"/>
</dbReference>
<organism evidence="4">
    <name type="scientific">freshwater metagenome</name>
    <dbReference type="NCBI Taxonomy" id="449393"/>
    <lineage>
        <taxon>unclassified sequences</taxon>
        <taxon>metagenomes</taxon>
        <taxon>ecological metagenomes</taxon>
    </lineage>
</organism>
<dbReference type="AlphaFoldDB" id="A0A6J6JI29"/>
<evidence type="ECO:0000256" key="1">
    <source>
        <dbReference type="ARBA" id="ARBA00022490"/>
    </source>
</evidence>
<accession>A0A6J6JI29</accession>
<dbReference type="HAMAP" id="MF_00074">
    <property type="entry name" value="16SrRNA_methyltr_G"/>
    <property type="match status" value="1"/>
</dbReference>